<name>A0A1A8XE14_PLAOA</name>
<accession>A0A1A8XE14</accession>
<organism evidence="1 2">
    <name type="scientific">Plasmodium ovale curtisi</name>
    <dbReference type="NCBI Taxonomy" id="864141"/>
    <lineage>
        <taxon>Eukaryota</taxon>
        <taxon>Sar</taxon>
        <taxon>Alveolata</taxon>
        <taxon>Apicomplexa</taxon>
        <taxon>Aconoidasida</taxon>
        <taxon>Haemosporida</taxon>
        <taxon>Plasmodiidae</taxon>
        <taxon>Plasmodium</taxon>
        <taxon>Plasmodium (Plasmodium)</taxon>
    </lineage>
</organism>
<dbReference type="InterPro" id="IPR008780">
    <property type="entry name" value="Plasmodium_Vir"/>
</dbReference>
<proteinExistence type="predicted"/>
<gene>
    <name evidence="1" type="ORF">POVCU1_073130</name>
</gene>
<reference evidence="2" key="1">
    <citation type="submission" date="2016-05" db="EMBL/GenBank/DDBJ databases">
        <authorList>
            <person name="Naeem Raeece"/>
        </authorList>
    </citation>
    <scope>NUCLEOTIDE SEQUENCE [LARGE SCALE GENOMIC DNA]</scope>
</reference>
<evidence type="ECO:0000313" key="2">
    <source>
        <dbReference type="Proteomes" id="UP000078546"/>
    </source>
</evidence>
<dbReference type="Pfam" id="PF05795">
    <property type="entry name" value="Plasmodium_Vir"/>
    <property type="match status" value="1"/>
</dbReference>
<protein>
    <submittedName>
        <fullName evidence="1">PIR Superfamily Protein</fullName>
    </submittedName>
</protein>
<dbReference type="Proteomes" id="UP000078546">
    <property type="component" value="Unassembled WGS sequence"/>
</dbReference>
<sequence>MSVTEPDIYSFFESFKDYKTYEQEMKVMFTRDTDKPTCETHSWGSKKFGDDSANNICIKFKILCEVIKSKKRGSEPRILDHTDYAFLNYWLNSLSKKTTSSHNLTVYMFQDTFSSIEEYFVNYGMLNKKLYDIKNEDFNNMVLLSDLYDNIAQIFYDTRALDDKKISCIKYFQKYINTYKQGIIKCPHDNTSFCKALKHFKKDYEQKFLGVHSISEKCVDKENLLLPTYDDLLLEKNNTIVGSILGPSFATLITSFFLYKFTPLGQWIRTKMGSAKEAQNNLYNENNQLFLDTSDNKHTNFDEIPYRITYDSSVIS</sequence>
<evidence type="ECO:0000313" key="1">
    <source>
        <dbReference type="EMBL" id="SBT02110.1"/>
    </source>
</evidence>
<dbReference type="EMBL" id="FLQV01003085">
    <property type="protein sequence ID" value="SBT02110.1"/>
    <property type="molecule type" value="Genomic_DNA"/>
</dbReference>
<dbReference type="AlphaFoldDB" id="A0A1A8XE14"/>